<dbReference type="Gene3D" id="3.30.559.10">
    <property type="entry name" value="Chloramphenicol acetyltransferase-like domain"/>
    <property type="match status" value="1"/>
</dbReference>
<dbReference type="InterPro" id="IPR001242">
    <property type="entry name" value="Condensation_dom"/>
</dbReference>
<evidence type="ECO:0000259" key="3">
    <source>
        <dbReference type="PROSITE" id="PS50075"/>
    </source>
</evidence>
<dbReference type="InterPro" id="IPR023213">
    <property type="entry name" value="CAT-like_dom_sf"/>
</dbReference>
<dbReference type="Proteomes" id="UP000278085">
    <property type="component" value="Unassembled WGS sequence"/>
</dbReference>
<dbReference type="PROSITE" id="PS00455">
    <property type="entry name" value="AMP_BINDING"/>
    <property type="match status" value="1"/>
</dbReference>
<evidence type="ECO:0000313" key="5">
    <source>
        <dbReference type="Proteomes" id="UP000278085"/>
    </source>
</evidence>
<dbReference type="AlphaFoldDB" id="A0A430HSC9"/>
<feature type="domain" description="Carrier" evidence="3">
    <location>
        <begin position="915"/>
        <end position="990"/>
    </location>
</feature>
<dbReference type="InterPro" id="IPR036736">
    <property type="entry name" value="ACP-like_sf"/>
</dbReference>
<evidence type="ECO:0000256" key="2">
    <source>
        <dbReference type="ARBA" id="ARBA00022553"/>
    </source>
</evidence>
<dbReference type="RefSeq" id="WP_126072805.1">
    <property type="nucleotide sequence ID" value="NZ_CP051166.1"/>
</dbReference>
<dbReference type="Pfam" id="PF00668">
    <property type="entry name" value="Condensation"/>
    <property type="match status" value="1"/>
</dbReference>
<dbReference type="GO" id="GO:0044550">
    <property type="term" value="P:secondary metabolite biosynthetic process"/>
    <property type="evidence" value="ECO:0007669"/>
    <property type="project" value="TreeGrafter"/>
</dbReference>
<evidence type="ECO:0000256" key="1">
    <source>
        <dbReference type="ARBA" id="ARBA00022450"/>
    </source>
</evidence>
<dbReference type="GO" id="GO:0005737">
    <property type="term" value="C:cytoplasm"/>
    <property type="evidence" value="ECO:0007669"/>
    <property type="project" value="TreeGrafter"/>
</dbReference>
<dbReference type="SUPFAM" id="SSF52777">
    <property type="entry name" value="CoA-dependent acyltransferases"/>
    <property type="match status" value="2"/>
</dbReference>
<dbReference type="Gene3D" id="1.10.1200.10">
    <property type="entry name" value="ACP-like"/>
    <property type="match status" value="1"/>
</dbReference>
<dbReference type="InterPro" id="IPR020845">
    <property type="entry name" value="AMP-binding_CS"/>
</dbReference>
<dbReference type="InterPro" id="IPR010071">
    <property type="entry name" value="AA_adenyl_dom"/>
</dbReference>
<dbReference type="InterPro" id="IPR000873">
    <property type="entry name" value="AMP-dep_synth/lig_dom"/>
</dbReference>
<dbReference type="EMBL" id="RXLQ01000002">
    <property type="protein sequence ID" value="RSZ60394.1"/>
    <property type="molecule type" value="Genomic_DNA"/>
</dbReference>
<dbReference type="GO" id="GO:0031177">
    <property type="term" value="F:phosphopantetheine binding"/>
    <property type="evidence" value="ECO:0007669"/>
    <property type="project" value="InterPro"/>
</dbReference>
<keyword evidence="5" id="KW-1185">Reference proteome</keyword>
<dbReference type="SUPFAM" id="SSF56801">
    <property type="entry name" value="Acetyl-CoA synthetase-like"/>
    <property type="match status" value="1"/>
</dbReference>
<dbReference type="InterPro" id="IPR042099">
    <property type="entry name" value="ANL_N_sf"/>
</dbReference>
<dbReference type="SUPFAM" id="SSF47336">
    <property type="entry name" value="ACP-like"/>
    <property type="match status" value="1"/>
</dbReference>
<dbReference type="Gene3D" id="3.30.559.30">
    <property type="entry name" value="Nonribosomal peptide synthetase, condensation domain"/>
    <property type="match status" value="1"/>
</dbReference>
<dbReference type="InterPro" id="IPR009081">
    <property type="entry name" value="PP-bd_ACP"/>
</dbReference>
<name>A0A430HSC9_9BURK</name>
<dbReference type="InterPro" id="IPR025110">
    <property type="entry name" value="AMP-bd_C"/>
</dbReference>
<keyword evidence="2" id="KW-0597">Phosphoprotein</keyword>
<dbReference type="InterPro" id="IPR020806">
    <property type="entry name" value="PKS_PP-bd"/>
</dbReference>
<dbReference type="NCBIfam" id="TIGR01733">
    <property type="entry name" value="AA-adenyl-dom"/>
    <property type="match status" value="1"/>
</dbReference>
<dbReference type="SMART" id="SM00823">
    <property type="entry name" value="PKS_PP"/>
    <property type="match status" value="1"/>
</dbReference>
<dbReference type="GO" id="GO:0043041">
    <property type="term" value="P:amino acid activation for nonribosomal peptide biosynthetic process"/>
    <property type="evidence" value="ECO:0007669"/>
    <property type="project" value="TreeGrafter"/>
</dbReference>
<dbReference type="InterPro" id="IPR045851">
    <property type="entry name" value="AMP-bd_C_sf"/>
</dbReference>
<dbReference type="OrthoDB" id="5480912at2"/>
<dbReference type="Gene3D" id="3.40.50.12780">
    <property type="entry name" value="N-terminal domain of ligase-like"/>
    <property type="match status" value="1"/>
</dbReference>
<dbReference type="Pfam" id="PF00550">
    <property type="entry name" value="PP-binding"/>
    <property type="match status" value="1"/>
</dbReference>
<dbReference type="Pfam" id="PF13193">
    <property type="entry name" value="AMP-binding_C"/>
    <property type="match status" value="1"/>
</dbReference>
<dbReference type="PANTHER" id="PTHR45527">
    <property type="entry name" value="NONRIBOSOMAL PEPTIDE SYNTHETASE"/>
    <property type="match status" value="1"/>
</dbReference>
<accession>A0A430HSC9</accession>
<proteinExistence type="predicted"/>
<reference evidence="4 5" key="1">
    <citation type="submission" date="2018-12" db="EMBL/GenBank/DDBJ databases">
        <authorList>
            <person name="Yang E."/>
        </authorList>
    </citation>
    <scope>NUCLEOTIDE SEQUENCE [LARGE SCALE GENOMIC DNA]</scope>
    <source>
        <strain evidence="4 5">SOD</strain>
    </source>
</reference>
<dbReference type="CDD" id="cd05930">
    <property type="entry name" value="A_NRPS"/>
    <property type="match status" value="1"/>
</dbReference>
<gene>
    <name evidence="4" type="ORF">EJB06_04575</name>
</gene>
<dbReference type="GO" id="GO:0003824">
    <property type="term" value="F:catalytic activity"/>
    <property type="evidence" value="ECO:0007669"/>
    <property type="project" value="InterPro"/>
</dbReference>
<organism evidence="4 5">
    <name type="scientific">Massilia atriviolacea</name>
    <dbReference type="NCBI Taxonomy" id="2495579"/>
    <lineage>
        <taxon>Bacteria</taxon>
        <taxon>Pseudomonadati</taxon>
        <taxon>Pseudomonadota</taxon>
        <taxon>Betaproteobacteria</taxon>
        <taxon>Burkholderiales</taxon>
        <taxon>Oxalobacteraceae</taxon>
        <taxon>Telluria group</taxon>
        <taxon>Massilia</taxon>
    </lineage>
</organism>
<dbReference type="PROSITE" id="PS50075">
    <property type="entry name" value="CARRIER"/>
    <property type="match status" value="1"/>
</dbReference>
<dbReference type="PANTHER" id="PTHR45527:SF1">
    <property type="entry name" value="FATTY ACID SYNTHASE"/>
    <property type="match status" value="1"/>
</dbReference>
<comment type="caution">
    <text evidence="4">The sequence shown here is derived from an EMBL/GenBank/DDBJ whole genome shotgun (WGS) entry which is preliminary data.</text>
</comment>
<evidence type="ECO:0000313" key="4">
    <source>
        <dbReference type="EMBL" id="RSZ60394.1"/>
    </source>
</evidence>
<sequence length="1013" mass="106853">MGIAGEENAVSHPFSAEQRALLGKQEPGRLIHVLRLKAAPGVTPDGLRAAVERALQPHLILASAIAPVAGYRGLRMLALDSAAPVAWQTDATDAVMLAPLALERGELVRAAVADGPVLVLAVSALVADRGSLAALCGQIARASAPEDVFQYPHYIEWRQSIEQDDEEQGGAGRDYWRRYLQGSDNWQAPRLAGRRPGSRMPATPRHVVAARVDADTAGAIGMAADMVLQGAWWALLARLTGDQHLAGGWQHDCRRDYAPMQGALGVFDKILPFFIDGSADESFTAWMARMAAVSASHLEAQELCPIEALSGAAHTLVGFTVHDAPDDALPWQVLELPGPMPCFELALQADLSSAGLTLSLHADTALYSRRSAERLLALYLNFLREAVLNPDIPVGDLAWLDEAERKALLEDAAGPAFDVGPHSIAQRVAHWAGVTPDAPAVADAGRTWSYAQLDARANRLAHGLRARGLAAGSLLALELPRSPELIVAILAAWRLGAGYVPLEPAWPAARRHAVLADAAPALVLRAEAADDAGPCPQALLGDFDLESGPGAAPDHAPQAGELAYVLYTSGSTGQPKGVPIEQAQLLNYVAAASDAMELARCRRWALASSVAADLGNTSLFGALFNGACLVVADAQAATDPAAFARFIAAQDIDAIKIVPSHLEALLEGEGACVPATLVLGGEAAPRALIERIAQLDPGAVVYNHYGPTETTVGVMLHRVDPGQTLPDVLPLTRVLANNRVHVLDARLEPVPAGAMGELYVGGAQLCRGYLNRAADGVFVAAPWDGERLYRTGDLAWVLPDGGVRLAGRRDHQVKIRGFRVEPAEVETALLGLPGVRQAAVLARAGNAGAELAAFVAGHGELAHWRAQLARQLPEHMVPAGWTLLGEFPRLANGKIDRRALAEMPDAAQPQGAGAQPQDALEALLGGAMAGLLGRAHIAADADFFDEGGHSLLVIRLVARLRKLLDIEVVPGLVFDHPTPQALAAALCAGGEREALLARAQHASNTLHTQGMPQ</sequence>
<dbReference type="Pfam" id="PF00501">
    <property type="entry name" value="AMP-binding"/>
    <property type="match status" value="1"/>
</dbReference>
<protein>
    <submittedName>
        <fullName evidence="4">Non-ribosomal peptide synthetase</fullName>
    </submittedName>
</protein>
<keyword evidence="1" id="KW-0596">Phosphopantetheine</keyword>
<dbReference type="Gene3D" id="3.30.300.30">
    <property type="match status" value="1"/>
</dbReference>